<dbReference type="EMBL" id="JACAQR010000012">
    <property type="protein sequence ID" value="NWD42181.1"/>
    <property type="molecule type" value="Genomic_DNA"/>
</dbReference>
<dbReference type="Proteomes" id="UP000546584">
    <property type="component" value="Unassembled WGS sequence"/>
</dbReference>
<accession>A0AAJ3H276</accession>
<dbReference type="PANTHER" id="PTHR39555:SF1">
    <property type="entry name" value="TYPE IV PILUS INNER MEMBRANE COMPONENT PILO"/>
    <property type="match status" value="1"/>
</dbReference>
<dbReference type="InterPro" id="IPR007446">
    <property type="entry name" value="PilP"/>
</dbReference>
<reference evidence="2 3" key="1">
    <citation type="submission" date="2020-04" db="EMBL/GenBank/DDBJ databases">
        <title>Molecular characterization of pseudomonads from Agaricus bisporus reveal novel blotch 2 pathogens in Western Europe.</title>
        <authorList>
            <person name="Taparia T."/>
            <person name="Krijger M."/>
            <person name="Haynes E."/>
            <person name="Elpinstone J.G."/>
            <person name="Noble R."/>
            <person name="Van Der Wolf J."/>
        </authorList>
    </citation>
    <scope>NUCLEOTIDE SEQUENCE [LARGE SCALE GENOMIC DNA]</scope>
    <source>
        <strain evidence="2 3">IPO3753</strain>
    </source>
</reference>
<dbReference type="InterPro" id="IPR014717">
    <property type="entry name" value="Transl_elong_EF1B/ribsomal_bS6"/>
</dbReference>
<keyword evidence="1" id="KW-0175">Coiled coil</keyword>
<proteinExistence type="predicted"/>
<dbReference type="PANTHER" id="PTHR39555">
    <property type="entry name" value="FIMBRIAL ASSEMBLY PROTEIN PILO-LIKE PROTEIN-RELATED"/>
    <property type="match status" value="1"/>
</dbReference>
<dbReference type="Pfam" id="PF04351">
    <property type="entry name" value="PilP"/>
    <property type="match status" value="1"/>
</dbReference>
<protein>
    <submittedName>
        <fullName evidence="2">Pilus assembly protein PilP</fullName>
    </submittedName>
</protein>
<organism evidence="2 3">
    <name type="scientific">Pseudomonas yamanorum</name>
    <dbReference type="NCBI Taxonomy" id="515393"/>
    <lineage>
        <taxon>Bacteria</taxon>
        <taxon>Pseudomonadati</taxon>
        <taxon>Pseudomonadota</taxon>
        <taxon>Gammaproteobacteria</taxon>
        <taxon>Pseudomonadales</taxon>
        <taxon>Pseudomonadaceae</taxon>
        <taxon>Pseudomonas</taxon>
    </lineage>
</organism>
<dbReference type="Gene3D" id="3.30.70.60">
    <property type="match status" value="1"/>
</dbReference>
<evidence type="ECO:0000313" key="3">
    <source>
        <dbReference type="Proteomes" id="UP000546584"/>
    </source>
</evidence>
<dbReference type="AlphaFoldDB" id="A0AAJ3H276"/>
<name>A0AAJ3H276_9PSED</name>
<dbReference type="Gene3D" id="2.30.30.830">
    <property type="match status" value="1"/>
</dbReference>
<dbReference type="GO" id="GO:0043107">
    <property type="term" value="P:type IV pilus-dependent motility"/>
    <property type="evidence" value="ECO:0007669"/>
    <property type="project" value="InterPro"/>
</dbReference>
<dbReference type="InterPro" id="IPR007445">
    <property type="entry name" value="PilO"/>
</dbReference>
<gene>
    <name evidence="2" type="ORF">HX826_09920</name>
</gene>
<dbReference type="GO" id="GO:0043683">
    <property type="term" value="P:type IV pilus assembly"/>
    <property type="evidence" value="ECO:0007669"/>
    <property type="project" value="InterPro"/>
</dbReference>
<feature type="coiled-coil region" evidence="1">
    <location>
        <begin position="50"/>
        <end position="101"/>
    </location>
</feature>
<evidence type="ECO:0000256" key="1">
    <source>
        <dbReference type="SAM" id="Coils"/>
    </source>
</evidence>
<comment type="caution">
    <text evidence="2">The sequence shown here is derived from an EMBL/GenBank/DDBJ whole genome shotgun (WGS) entry which is preliminary data.</text>
</comment>
<dbReference type="Pfam" id="PF04350">
    <property type="entry name" value="PilO"/>
    <property type="match status" value="1"/>
</dbReference>
<evidence type="ECO:0000313" key="2">
    <source>
        <dbReference type="EMBL" id="NWD42181.1"/>
    </source>
</evidence>
<dbReference type="RefSeq" id="WP_177025872.1">
    <property type="nucleotide sequence ID" value="NZ_JACAQR010000012.1"/>
</dbReference>
<sequence length="337" mass="36806">MRGASGLPGLTESDITQFCRNALDWPLPGKALLGSAVFCLLWAVGNTFYLSGTREQLRQLEAQEVTLEQQIALKTSQSAGLESQARELETMRGRFANLLRQLPVDTQVPGLLEDIGHLSAANGLVLEAIELRDDQPRALYIESPLQIGVTGTFHELAAFINGMAGLPRIVTVHDLAFSHVDRSLLRLSLVAKTYRHNRQASDDLEVGLREPSSAFVEPIAYDFASLRDPFQPPFRQLVRPAGRPATGPDLARPRGILEGFAVEQFEMVGTLSLGAQTFALLRGASSVHRLAIGDYLGPDHGRITAIHDSHVELAELFPDGQGAWLERSQTLSLNVNS</sequence>